<accession>A0A6B0SJZ0</accession>
<dbReference type="AlphaFoldDB" id="A0A6B0SJZ0"/>
<dbReference type="Pfam" id="PF13302">
    <property type="entry name" value="Acetyltransf_3"/>
    <property type="match status" value="1"/>
</dbReference>
<keyword evidence="3" id="KW-1185">Reference proteome</keyword>
<sequence>MPGPMFAAGNSVTLRPIEEADLEFLAAARNDPAIRRPLTVNRPSNGEQTRGFFEDAISTDDGVNLLIAVDEEPVGMVSLFDEDDIAGTATLAYWVVPDEQGNGYCTEGLGLLCEHAFGDRRLNKLRADVLATNDGSRRVLEKLGFAEEGLLREEKFVYGDYVDVHRFGLLADDWEGV</sequence>
<feature type="domain" description="N-acetyltransferase" evidence="1">
    <location>
        <begin position="12"/>
        <end position="163"/>
    </location>
</feature>
<name>A0A6B0SJZ0_9EURY</name>
<dbReference type="InterPro" id="IPR000182">
    <property type="entry name" value="GNAT_dom"/>
</dbReference>
<protein>
    <submittedName>
        <fullName evidence="2">GNAT family N-acetyltransferase</fullName>
    </submittedName>
</protein>
<dbReference type="Gene3D" id="3.40.630.30">
    <property type="match status" value="1"/>
</dbReference>
<reference evidence="2 3" key="1">
    <citation type="submission" date="2019-12" db="EMBL/GenBank/DDBJ databases">
        <title>Isolation and characterization of three novel carbon monoxide-oxidizing members of Halobacteria from salione crusts and soils.</title>
        <authorList>
            <person name="Myers M.R."/>
            <person name="King G.M."/>
        </authorList>
    </citation>
    <scope>NUCLEOTIDE SEQUENCE [LARGE SCALE GENOMIC DNA]</scope>
    <source>
        <strain evidence="2 3">PCN9</strain>
    </source>
</reference>
<keyword evidence="2" id="KW-0808">Transferase</keyword>
<organism evidence="2 3">
    <name type="scientific">Halobacterium bonnevillei</name>
    <dbReference type="NCBI Taxonomy" id="2692200"/>
    <lineage>
        <taxon>Archaea</taxon>
        <taxon>Methanobacteriati</taxon>
        <taxon>Methanobacteriota</taxon>
        <taxon>Stenosarchaea group</taxon>
        <taxon>Halobacteria</taxon>
        <taxon>Halobacteriales</taxon>
        <taxon>Halobacteriaceae</taxon>
        <taxon>Halobacterium</taxon>
    </lineage>
</organism>
<dbReference type="EMBL" id="WUUU01000017">
    <property type="protein sequence ID" value="MXR19843.1"/>
    <property type="molecule type" value="Genomic_DNA"/>
</dbReference>
<dbReference type="Proteomes" id="UP000471521">
    <property type="component" value="Unassembled WGS sequence"/>
</dbReference>
<dbReference type="InterPro" id="IPR016181">
    <property type="entry name" value="Acyl_CoA_acyltransferase"/>
</dbReference>
<dbReference type="GO" id="GO:0016747">
    <property type="term" value="F:acyltransferase activity, transferring groups other than amino-acyl groups"/>
    <property type="evidence" value="ECO:0007669"/>
    <property type="project" value="InterPro"/>
</dbReference>
<evidence type="ECO:0000313" key="3">
    <source>
        <dbReference type="Proteomes" id="UP000471521"/>
    </source>
</evidence>
<dbReference type="PANTHER" id="PTHR43415:SF3">
    <property type="entry name" value="GNAT-FAMILY ACETYLTRANSFERASE"/>
    <property type="match status" value="1"/>
</dbReference>
<comment type="caution">
    <text evidence="2">The sequence shown here is derived from an EMBL/GenBank/DDBJ whole genome shotgun (WGS) entry which is preliminary data.</text>
</comment>
<evidence type="ECO:0000313" key="2">
    <source>
        <dbReference type="EMBL" id="MXR19843.1"/>
    </source>
</evidence>
<proteinExistence type="predicted"/>
<dbReference type="RefSeq" id="WP_159525414.1">
    <property type="nucleotide sequence ID" value="NZ_WUUU01000017.1"/>
</dbReference>
<dbReference type="SUPFAM" id="SSF55729">
    <property type="entry name" value="Acyl-CoA N-acyltransferases (Nat)"/>
    <property type="match status" value="1"/>
</dbReference>
<gene>
    <name evidence="2" type="ORF">GRX66_04220</name>
</gene>
<dbReference type="PANTHER" id="PTHR43415">
    <property type="entry name" value="SPERMIDINE N(1)-ACETYLTRANSFERASE"/>
    <property type="match status" value="1"/>
</dbReference>
<dbReference type="OrthoDB" id="120213at2157"/>
<evidence type="ECO:0000259" key="1">
    <source>
        <dbReference type="PROSITE" id="PS51186"/>
    </source>
</evidence>
<dbReference type="PROSITE" id="PS51186">
    <property type="entry name" value="GNAT"/>
    <property type="match status" value="1"/>
</dbReference>